<evidence type="ECO:0000313" key="3">
    <source>
        <dbReference type="Proteomes" id="UP000451860"/>
    </source>
</evidence>
<name>A0A7J5UMK1_9MICO</name>
<feature type="transmembrane region" description="Helical" evidence="1">
    <location>
        <begin position="52"/>
        <end position="69"/>
    </location>
</feature>
<reference evidence="2 3" key="1">
    <citation type="submission" date="2019-10" db="EMBL/GenBank/DDBJ databases">
        <title>Georgenia wutianyii sp. nov. and Georgenia yuyongxinii sp. nov. isolated from plateau pika (Ochotona curzoniae) in the Qinghai-Tibet plateau of China.</title>
        <authorList>
            <person name="Tian Z."/>
        </authorList>
    </citation>
    <scope>NUCLEOTIDE SEQUENCE [LARGE SCALE GENOMIC DNA]</scope>
    <source>
        <strain evidence="2 3">DSM 21501</strain>
    </source>
</reference>
<dbReference type="AlphaFoldDB" id="A0A7J5UMK1"/>
<evidence type="ECO:0000313" key="2">
    <source>
        <dbReference type="EMBL" id="KAE8763334.1"/>
    </source>
</evidence>
<proteinExistence type="predicted"/>
<dbReference type="EMBL" id="WHJE01000079">
    <property type="protein sequence ID" value="KAE8763334.1"/>
    <property type="molecule type" value="Genomic_DNA"/>
</dbReference>
<accession>A0A7J5UMK1</accession>
<dbReference type="Proteomes" id="UP000451860">
    <property type="component" value="Unassembled WGS sequence"/>
</dbReference>
<keyword evidence="1" id="KW-0472">Membrane</keyword>
<protein>
    <submittedName>
        <fullName evidence="2">Uncharacterized protein</fullName>
    </submittedName>
</protein>
<feature type="transmembrane region" description="Helical" evidence="1">
    <location>
        <begin position="26"/>
        <end position="46"/>
    </location>
</feature>
<organism evidence="2 3">
    <name type="scientific">Georgenia thermotolerans</name>
    <dbReference type="NCBI Taxonomy" id="527326"/>
    <lineage>
        <taxon>Bacteria</taxon>
        <taxon>Bacillati</taxon>
        <taxon>Actinomycetota</taxon>
        <taxon>Actinomycetes</taxon>
        <taxon>Micrococcales</taxon>
        <taxon>Bogoriellaceae</taxon>
        <taxon>Georgenia</taxon>
    </lineage>
</organism>
<keyword evidence="1" id="KW-1133">Transmembrane helix</keyword>
<keyword evidence="3" id="KW-1185">Reference proteome</keyword>
<keyword evidence="1" id="KW-0812">Transmembrane</keyword>
<sequence>MALLIAAPLVKLGVALLPGLPAPRRIALGLLAFPIVSVVTVVKVIAYDEPESGLFLIVDAVLLLLLLLARRADRLRVAPLPTA</sequence>
<gene>
    <name evidence="2" type="ORF">GB883_14735</name>
</gene>
<evidence type="ECO:0000256" key="1">
    <source>
        <dbReference type="SAM" id="Phobius"/>
    </source>
</evidence>
<comment type="caution">
    <text evidence="2">The sequence shown here is derived from an EMBL/GenBank/DDBJ whole genome shotgun (WGS) entry which is preliminary data.</text>
</comment>